<feature type="region of interest" description="Disordered" evidence="2">
    <location>
        <begin position="276"/>
        <end position="316"/>
    </location>
</feature>
<proteinExistence type="inferred from homology"/>
<dbReference type="Pfam" id="PF07261">
    <property type="entry name" value="DnaB_2"/>
    <property type="match status" value="1"/>
</dbReference>
<dbReference type="InterPro" id="IPR006343">
    <property type="entry name" value="DnaB/C_C"/>
</dbReference>
<evidence type="ECO:0000256" key="2">
    <source>
        <dbReference type="SAM" id="MobiDB-lite"/>
    </source>
</evidence>
<comment type="caution">
    <text evidence="4">The sequence shown here is derived from an EMBL/GenBank/DDBJ whole genome shotgun (WGS) entry which is preliminary data.</text>
</comment>
<evidence type="ECO:0000259" key="3">
    <source>
        <dbReference type="Pfam" id="PF07261"/>
    </source>
</evidence>
<feature type="compositionally biased region" description="Polar residues" evidence="2">
    <location>
        <begin position="154"/>
        <end position="169"/>
    </location>
</feature>
<evidence type="ECO:0000256" key="1">
    <source>
        <dbReference type="ARBA" id="ARBA00093462"/>
    </source>
</evidence>
<dbReference type="RefSeq" id="WP_379867619.1">
    <property type="nucleotide sequence ID" value="NZ_JBHTBW010000083.1"/>
</dbReference>
<evidence type="ECO:0000313" key="5">
    <source>
        <dbReference type="Proteomes" id="UP001596500"/>
    </source>
</evidence>
<sequence>MARSRNIKPGFFLNDQLAEVEPLGRLLFAGLWTVADREGRLEDRPKRIKVEVLPYDNCDVDHLLDELHKRNFIKRYEVDGERYIQITNWHKHQNPHCKEKKSIIPAPDLHGAKTVQGQPKEQTDAPTADGEKNEPEPKTLENTGQSEASEKHSTSTVQEPETHITSPADSFNLIPDSFNLIPSSSDAPKNEVDEEKMQAIIDYYCTKKGIGEPLSPLEYQSIKNIAELKEVTLDQVKDVIDYAVERKKKKFTFAYCETIIINRLEEEKEAIRKKVVPMQRRSDKQEQLPQSLRWQLDASKQESQEDPADLEDKQASIQAKLRLMDERLKASRQERERQANP</sequence>
<protein>
    <recommendedName>
        <fullName evidence="3">DnaB/C C-terminal domain-containing protein</fullName>
    </recommendedName>
</protein>
<feature type="compositionally biased region" description="Basic and acidic residues" evidence="2">
    <location>
        <begin position="129"/>
        <end position="139"/>
    </location>
</feature>
<reference evidence="5" key="1">
    <citation type="journal article" date="2019" name="Int. J. Syst. Evol. Microbiol.">
        <title>The Global Catalogue of Microorganisms (GCM) 10K type strain sequencing project: providing services to taxonomists for standard genome sequencing and annotation.</title>
        <authorList>
            <consortium name="The Broad Institute Genomics Platform"/>
            <consortium name="The Broad Institute Genome Sequencing Center for Infectious Disease"/>
            <person name="Wu L."/>
            <person name="Ma J."/>
        </authorList>
    </citation>
    <scope>NUCLEOTIDE SEQUENCE [LARGE SCALE GENOMIC DNA]</scope>
    <source>
        <strain evidence="5">CGMCC 1.12942</strain>
    </source>
</reference>
<feature type="domain" description="DnaB/C C-terminal" evidence="3">
    <location>
        <begin position="207"/>
        <end position="262"/>
    </location>
</feature>
<evidence type="ECO:0000313" key="4">
    <source>
        <dbReference type="EMBL" id="MFC7443290.1"/>
    </source>
</evidence>
<accession>A0ABW2RQE7</accession>
<gene>
    <name evidence="4" type="ORF">ACFQNG_19680</name>
</gene>
<dbReference type="Proteomes" id="UP001596500">
    <property type="component" value="Unassembled WGS sequence"/>
</dbReference>
<feature type="region of interest" description="Disordered" evidence="2">
    <location>
        <begin position="109"/>
        <end position="170"/>
    </location>
</feature>
<organism evidence="4 5">
    <name type="scientific">Laceyella putida</name>
    <dbReference type="NCBI Taxonomy" id="110101"/>
    <lineage>
        <taxon>Bacteria</taxon>
        <taxon>Bacillati</taxon>
        <taxon>Bacillota</taxon>
        <taxon>Bacilli</taxon>
        <taxon>Bacillales</taxon>
        <taxon>Thermoactinomycetaceae</taxon>
        <taxon>Laceyella</taxon>
    </lineage>
</organism>
<dbReference type="EMBL" id="JBHTBW010000083">
    <property type="protein sequence ID" value="MFC7443290.1"/>
    <property type="molecule type" value="Genomic_DNA"/>
</dbReference>
<keyword evidence="5" id="KW-1185">Reference proteome</keyword>
<name>A0ABW2RQE7_9BACL</name>
<comment type="similarity">
    <text evidence="1">Belongs to the DnaB/DnaD family.</text>
</comment>